<dbReference type="InterPro" id="IPR036291">
    <property type="entry name" value="NAD(P)-bd_dom_sf"/>
</dbReference>
<comment type="caution">
    <text evidence="2">The sequence shown here is derived from an EMBL/GenBank/DDBJ whole genome shotgun (WGS) entry which is preliminary data.</text>
</comment>
<feature type="domain" description="3-beta hydroxysteroid dehydrogenase/isomerase" evidence="1">
    <location>
        <begin position="6"/>
        <end position="132"/>
    </location>
</feature>
<evidence type="ECO:0000313" key="2">
    <source>
        <dbReference type="EMBL" id="CAF9924427.1"/>
    </source>
</evidence>
<accession>A0A8H3IDV5</accession>
<dbReference type="InterPro" id="IPR002225">
    <property type="entry name" value="3Beta_OHSteriod_DH/Estase"/>
</dbReference>
<keyword evidence="3" id="KW-1185">Reference proteome</keyword>
<protein>
    <submittedName>
        <fullName evidence="2">Erg26, C-3 sterol dehydrogenase</fullName>
    </submittedName>
</protein>
<dbReference type="Pfam" id="PF01073">
    <property type="entry name" value="3Beta_HSD"/>
    <property type="match status" value="2"/>
</dbReference>
<dbReference type="OrthoDB" id="10058185at2759"/>
<feature type="domain" description="3-beta hydroxysteroid dehydrogenase/isomerase" evidence="1">
    <location>
        <begin position="139"/>
        <end position="230"/>
    </location>
</feature>
<evidence type="ECO:0000259" key="1">
    <source>
        <dbReference type="Pfam" id="PF01073"/>
    </source>
</evidence>
<dbReference type="Gene3D" id="3.40.50.720">
    <property type="entry name" value="NAD(P)-binding Rossmann-like Domain"/>
    <property type="match status" value="2"/>
</dbReference>
<organism evidence="2 3">
    <name type="scientific">Imshaugia aleurites</name>
    <dbReference type="NCBI Taxonomy" id="172621"/>
    <lineage>
        <taxon>Eukaryota</taxon>
        <taxon>Fungi</taxon>
        <taxon>Dikarya</taxon>
        <taxon>Ascomycota</taxon>
        <taxon>Pezizomycotina</taxon>
        <taxon>Lecanoromycetes</taxon>
        <taxon>OSLEUM clade</taxon>
        <taxon>Lecanoromycetidae</taxon>
        <taxon>Lecanorales</taxon>
        <taxon>Lecanorineae</taxon>
        <taxon>Parmeliaceae</taxon>
        <taxon>Imshaugia</taxon>
    </lineage>
</organism>
<proteinExistence type="predicted"/>
<dbReference type="SUPFAM" id="SSF51735">
    <property type="entry name" value="NAD(P)-binding Rossmann-fold domains"/>
    <property type="match status" value="1"/>
</dbReference>
<gene>
    <name evidence="2" type="primary">ERG26_2</name>
    <name evidence="2" type="ORF">IMSHALPRED_006191</name>
</gene>
<dbReference type="EMBL" id="CAJPDT010000036">
    <property type="protein sequence ID" value="CAF9924427.1"/>
    <property type="molecule type" value="Genomic_DNA"/>
</dbReference>
<evidence type="ECO:0000313" key="3">
    <source>
        <dbReference type="Proteomes" id="UP000664534"/>
    </source>
</evidence>
<dbReference type="Proteomes" id="UP000664534">
    <property type="component" value="Unassembled WGS sequence"/>
</dbReference>
<name>A0A8H3IDV5_9LECA</name>
<sequence length="314" mass="34290">MATSVLITGGAGFLGSAIVDAVQEQHPEWVVTVLDLAFPSVRKPNIIYKSCDITNSVSLNTLIDSIMPDVIIHSAGLVPELAFRYGREQRDRVFDVNVNGTRNMLAAAKRSGVKAFVWTGSCTAITDDMRHQYRNIDERPSVLFGPGDYQLIPSVHACIAKGETPFVVGDGENLWDVTYVGNIADAHVLAVENLLSTGSAAGEAIFISNEEPIPFRDFCLEVWKNFGHFPAYQVYIPVSLAYVVGYLAEGVTWVTGTPTTLSRGSVFDACGIRYCTGEKARKILGYKPRVGIEEGIRISCIVSLRKFLNPSILP</sequence>
<dbReference type="AlphaFoldDB" id="A0A8H3IDV5"/>
<dbReference type="PANTHER" id="PTHR43000">
    <property type="entry name" value="DTDP-D-GLUCOSE 4,6-DEHYDRATASE-RELATED"/>
    <property type="match status" value="1"/>
</dbReference>
<dbReference type="GO" id="GO:0016616">
    <property type="term" value="F:oxidoreductase activity, acting on the CH-OH group of donors, NAD or NADP as acceptor"/>
    <property type="evidence" value="ECO:0007669"/>
    <property type="project" value="InterPro"/>
</dbReference>
<reference evidence="2" key="1">
    <citation type="submission" date="2021-03" db="EMBL/GenBank/DDBJ databases">
        <authorList>
            <person name="Tagirdzhanova G."/>
        </authorList>
    </citation>
    <scope>NUCLEOTIDE SEQUENCE</scope>
</reference>
<dbReference type="GO" id="GO:0006694">
    <property type="term" value="P:steroid biosynthetic process"/>
    <property type="evidence" value="ECO:0007669"/>
    <property type="project" value="InterPro"/>
</dbReference>